<proteinExistence type="predicted"/>
<dbReference type="AlphaFoldDB" id="A0A914CYM5"/>
<protein>
    <submittedName>
        <fullName evidence="4">G domain-containing protein</fullName>
    </submittedName>
</protein>
<dbReference type="WBParaSite" id="ACRNAN_scaffold164.g11492.t1">
    <property type="protein sequence ID" value="ACRNAN_scaffold164.g11492.t1"/>
    <property type="gene ID" value="ACRNAN_scaffold164.g11492"/>
</dbReference>
<dbReference type="Proteomes" id="UP000887540">
    <property type="component" value="Unplaced"/>
</dbReference>
<reference evidence="4" key="1">
    <citation type="submission" date="2022-11" db="UniProtKB">
        <authorList>
            <consortium name="WormBaseParasite"/>
        </authorList>
    </citation>
    <scope>IDENTIFICATION</scope>
</reference>
<evidence type="ECO:0000256" key="1">
    <source>
        <dbReference type="SAM" id="Coils"/>
    </source>
</evidence>
<accession>A0A914CYM5</accession>
<sequence>MDPNILPIDSDNSWTDSDSDDFVVLKNFHSEGKTIVFDQSDDESDDGYNPIRYVEPEEELSESYQSSPEDSLHYKEGPINEVLSTELSNDEVTLEKLSREHVQLESIKEPINEVLSTELSNDEVSFENLSIEHVQIESTKEPIELQINSEEKIQQEEAEYESLIDQKSQKLVEDCTQIGVDTAVINKLKGIFVEHHSSKQKLDTLILKNQENEAGKQFYEAFVDEIDKFMSELIETVKEIEAGSKDSYDLEFLRRDFVKNTKFSAEKVDQFLVNVEENCLKTESEDNFEDAPEEENLDETSKFLKLCLKTGIDKTVVEKIKTLFIEASASRQSLDNKKLLLENNPNLVSKDDKDNFDSAYKTFVSGMEEISGTFWKTLEGIENGQLDKFELEFIRRDFVKNSPASPDKIQVFLASCETIVERINFFSPLYYHKIILIFKGSAFELLKSRKSDKTLYLFSFSFAKYYQTTEFRDNFNLLLKISEDSKSNDLFAMVDVDLVPEILNSEKFSEKPKISIVENGAYSCTDMLQEIKKMNDRCLAQFSGQPFFEDSKDYKRRPICIPCPLSFVNSCPNTPQQWICNSCNTPIEYGFDERFYCKCGSKDIHSYYFKCNSPSHGALFQPYDKAHLLSQLSKIQPRKEINILILGETGVGKSTWINAIAAYLTFASADEAISPTSQFMNLIPTKFTLVETVENQLQKVDIITGVSKNERFVDGKSNTKSCRAYQFAYGDYLIRIIDTPGIGDTGGLEQDKKNIENIMYFVDKYKIIHSICILLKPNESKLTDSFEYCFKELLTQFHRSAANNIVFCFTNTSGYGFNVAETLTPLQTLLKELNEKMGISIALDPTTAYCFDNMAYRYLCAKQPKYNVNFSPDREALYQQSYRISRDQTCRLIDYVLSLQPHSASDSLSIFSARNTIFRLNDPLVKISTAVQRTIQKIQDRQEMVNRCHGDIRQLRKILKNRIKLIRWKIDTNERIVCTNCKVKKCYYGDDRMQFLEVNPKVMDKDPFEITMFNKLKVDEQGNMTCPECGPNYKYRKSVGQEWYTSFEEFKEEENPTVANQISARQKTQDDVNQQLREEEQLRKELKQERDFIVEASVKFAHFLKKYSMTTYNDAAERYLKKLIAKEEKIGVDESKLKSYVDLLDRLIVQKELLEKALKNPLKSGQAEITPADVHELVEKLKRLKHYGKDIKDALNREVVVMTEREFAEHYNGYVDGYLPFQCNVKIKKAWKVFKNYIF</sequence>
<feature type="domain" description="DUF7656" evidence="2">
    <location>
        <begin position="438"/>
        <end position="531"/>
    </location>
</feature>
<keyword evidence="3" id="KW-1185">Reference proteome</keyword>
<dbReference type="Pfam" id="PF24676">
    <property type="entry name" value="DUF7656"/>
    <property type="match status" value="1"/>
</dbReference>
<organism evidence="3 4">
    <name type="scientific">Acrobeloides nanus</name>
    <dbReference type="NCBI Taxonomy" id="290746"/>
    <lineage>
        <taxon>Eukaryota</taxon>
        <taxon>Metazoa</taxon>
        <taxon>Ecdysozoa</taxon>
        <taxon>Nematoda</taxon>
        <taxon>Chromadorea</taxon>
        <taxon>Rhabditida</taxon>
        <taxon>Tylenchina</taxon>
        <taxon>Cephalobomorpha</taxon>
        <taxon>Cephaloboidea</taxon>
        <taxon>Cephalobidae</taxon>
        <taxon>Acrobeloides</taxon>
    </lineage>
</organism>
<keyword evidence="1" id="KW-0175">Coiled coil</keyword>
<name>A0A914CYM5_9BILA</name>
<dbReference type="InterPro" id="IPR027417">
    <property type="entry name" value="P-loop_NTPase"/>
</dbReference>
<dbReference type="PANTHER" id="PTHR32046:SF11">
    <property type="entry name" value="IMMUNE-ASSOCIATED NUCLEOTIDE-BINDING PROTEIN 10-LIKE"/>
    <property type="match status" value="1"/>
</dbReference>
<dbReference type="InterPro" id="IPR056073">
    <property type="entry name" value="DUF7656"/>
</dbReference>
<dbReference type="Gene3D" id="3.40.50.300">
    <property type="entry name" value="P-loop containing nucleotide triphosphate hydrolases"/>
    <property type="match status" value="1"/>
</dbReference>
<dbReference type="SUPFAM" id="SSF52540">
    <property type="entry name" value="P-loop containing nucleoside triphosphate hydrolases"/>
    <property type="match status" value="2"/>
</dbReference>
<evidence type="ECO:0000313" key="4">
    <source>
        <dbReference type="WBParaSite" id="ACRNAN_scaffold164.g11492.t1"/>
    </source>
</evidence>
<dbReference type="PANTHER" id="PTHR32046">
    <property type="entry name" value="G DOMAIN-CONTAINING PROTEIN"/>
    <property type="match status" value="1"/>
</dbReference>
<evidence type="ECO:0000259" key="2">
    <source>
        <dbReference type="Pfam" id="PF24676"/>
    </source>
</evidence>
<feature type="coiled-coil region" evidence="1">
    <location>
        <begin position="146"/>
        <end position="173"/>
    </location>
</feature>
<feature type="coiled-coil region" evidence="1">
    <location>
        <begin position="1065"/>
        <end position="1096"/>
    </location>
</feature>
<evidence type="ECO:0000313" key="3">
    <source>
        <dbReference type="Proteomes" id="UP000887540"/>
    </source>
</evidence>